<proteinExistence type="predicted"/>
<keyword evidence="1" id="KW-0732">Signal</keyword>
<reference evidence="2" key="1">
    <citation type="submission" date="2021-01" db="EMBL/GenBank/DDBJ databases">
        <title>Genome sequence of Phenylobacterium sp. 20VBR1 isolated from a valley glaceir, Ny-Alesund, Svalbard.</title>
        <authorList>
            <person name="Thomas F.A."/>
            <person name="Krishnan K.P."/>
            <person name="Sinha R.K."/>
        </authorList>
    </citation>
    <scope>NUCLEOTIDE SEQUENCE</scope>
    <source>
        <strain evidence="2">20VBR1</strain>
    </source>
</reference>
<evidence type="ECO:0000256" key="1">
    <source>
        <dbReference type="SAM" id="SignalP"/>
    </source>
</evidence>
<sequence length="67" mass="7342">MRAIWIGGALALTAATTSWAAPRALAVADMFKEQTVSARPYRRTARGWPIRSNTWTRPPTRASPICG</sequence>
<accession>A0A974P0U7</accession>
<name>A0A974P0U7_9CAUL</name>
<feature type="signal peptide" evidence="1">
    <location>
        <begin position="1"/>
        <end position="20"/>
    </location>
</feature>
<dbReference type="EMBL" id="CP068570">
    <property type="protein sequence ID" value="QQZ48759.1"/>
    <property type="molecule type" value="Genomic_DNA"/>
</dbReference>
<gene>
    <name evidence="2" type="ORF">JKL49_15220</name>
</gene>
<organism evidence="2">
    <name type="scientific">Phenylobacterium glaciei</name>
    <dbReference type="NCBI Taxonomy" id="2803784"/>
    <lineage>
        <taxon>Bacteria</taxon>
        <taxon>Pseudomonadati</taxon>
        <taxon>Pseudomonadota</taxon>
        <taxon>Alphaproteobacteria</taxon>
        <taxon>Caulobacterales</taxon>
        <taxon>Caulobacteraceae</taxon>
        <taxon>Phenylobacterium</taxon>
    </lineage>
</organism>
<feature type="chain" id="PRO_5037217844" evidence="1">
    <location>
        <begin position="21"/>
        <end position="67"/>
    </location>
</feature>
<dbReference type="AlphaFoldDB" id="A0A974P0U7"/>
<protein>
    <submittedName>
        <fullName evidence="2">Uncharacterized protein</fullName>
    </submittedName>
</protein>
<evidence type="ECO:0000313" key="2">
    <source>
        <dbReference type="EMBL" id="QQZ48759.1"/>
    </source>
</evidence>